<dbReference type="EMBL" id="MSZS01000002">
    <property type="protein sequence ID" value="PKX97329.1"/>
    <property type="molecule type" value="Genomic_DNA"/>
</dbReference>
<dbReference type="Pfam" id="PF01425">
    <property type="entry name" value="Amidase"/>
    <property type="match status" value="1"/>
</dbReference>
<dbReference type="OMA" id="HANDSWA"/>
<accession>A0A2I1CI79</accession>
<dbReference type="PANTHER" id="PTHR42678:SF34">
    <property type="entry name" value="OS04G0183300 PROTEIN"/>
    <property type="match status" value="1"/>
</dbReference>
<dbReference type="InterPro" id="IPR036928">
    <property type="entry name" value="AS_sf"/>
</dbReference>
<dbReference type="Proteomes" id="UP000234474">
    <property type="component" value="Unassembled WGS sequence"/>
</dbReference>
<evidence type="ECO:0000313" key="4">
    <source>
        <dbReference type="Proteomes" id="UP000234474"/>
    </source>
</evidence>
<name>A0A2I1CI79_ASPN1</name>
<dbReference type="SUPFAM" id="SSF75304">
    <property type="entry name" value="Amidase signature (AS) enzymes"/>
    <property type="match status" value="1"/>
</dbReference>
<evidence type="ECO:0000313" key="3">
    <source>
        <dbReference type="EMBL" id="PKX97329.1"/>
    </source>
</evidence>
<gene>
    <name evidence="3" type="ORF">P174DRAFT_458001</name>
</gene>
<reference evidence="4" key="1">
    <citation type="journal article" date="2018" name="Proc. Natl. Acad. Sci. U.S.A.">
        <title>Linking secondary metabolites to gene clusters through genome sequencing of six diverse Aspergillus species.</title>
        <authorList>
            <person name="Kaerboelling I."/>
            <person name="Vesth T.C."/>
            <person name="Frisvad J.C."/>
            <person name="Nybo J.L."/>
            <person name="Theobald S."/>
            <person name="Kuo A."/>
            <person name="Bowyer P."/>
            <person name="Matsuda Y."/>
            <person name="Mondo S."/>
            <person name="Lyhne E.K."/>
            <person name="Kogle M.E."/>
            <person name="Clum A."/>
            <person name="Lipzen A."/>
            <person name="Salamov A."/>
            <person name="Ngan C.Y."/>
            <person name="Daum C."/>
            <person name="Chiniquy J."/>
            <person name="Barry K."/>
            <person name="LaButti K."/>
            <person name="Haridas S."/>
            <person name="Simmons B.A."/>
            <person name="Magnuson J.K."/>
            <person name="Mortensen U.H."/>
            <person name="Larsen T.O."/>
            <person name="Grigoriev I.V."/>
            <person name="Baker S.E."/>
            <person name="Andersen M.R."/>
        </authorList>
    </citation>
    <scope>NUCLEOTIDE SEQUENCE [LARGE SCALE GENOMIC DNA]</scope>
    <source>
        <strain evidence="4">IBT 16806</strain>
    </source>
</reference>
<dbReference type="VEuPathDB" id="FungiDB:P174DRAFT_458001"/>
<dbReference type="RefSeq" id="XP_024685924.1">
    <property type="nucleotide sequence ID" value="XM_024829604.1"/>
</dbReference>
<dbReference type="PANTHER" id="PTHR42678">
    <property type="entry name" value="AMIDASE"/>
    <property type="match status" value="1"/>
</dbReference>
<evidence type="ECO:0000256" key="1">
    <source>
        <dbReference type="SAM" id="Phobius"/>
    </source>
</evidence>
<dbReference type="InterPro" id="IPR023631">
    <property type="entry name" value="Amidase_dom"/>
</dbReference>
<dbReference type="FunFam" id="3.90.1300.10:FF:000011">
    <property type="entry name" value="Putative amidase"/>
    <property type="match status" value="1"/>
</dbReference>
<keyword evidence="4" id="KW-1185">Reference proteome</keyword>
<dbReference type="GeneID" id="36536930"/>
<evidence type="ECO:0000259" key="2">
    <source>
        <dbReference type="Pfam" id="PF01425"/>
    </source>
</evidence>
<dbReference type="STRING" id="1392255.A0A2I1CI79"/>
<proteinExistence type="predicted"/>
<protein>
    <submittedName>
        <fullName evidence="3">Putative amidase</fullName>
    </submittedName>
</protein>
<comment type="caution">
    <text evidence="3">The sequence shown here is derived from an EMBL/GenBank/DDBJ whole genome shotgun (WGS) entry which is preliminary data.</text>
</comment>
<sequence>MSRHRLKLVITGFSPCCLPDSAAGTTWKMISTEYISKRKGNVYLIAAVLSIAAFGVVLAYISTTMLHWSKWFLVPFLYVATTASSSESSPNGATGCQCVSPSLIEATTAELQEGLTKGCFSSVDLVNAYVTRIHEVNSTLHMVLEVNPDAWDIARQLDLEREYGLVRGPLHGLPILVKGNIATEDKMETAAGSYALVGATVAADSTVAKKLRQAGVIILGKTSMSEWANFRSLNGSSGWNAQGGQTYAAYYPKQDPSGSSSGSGVAADLGLAFAALGTETSGSILSPSENNNIVGIKPTVGLTSRYMVIPISERQDTIGPMARTVKDAAMILQAIAGPDKNDNYTLASPFGDHLPNYVAACKLSGLKGKRIGIPRNVINTLDSSSEPIVSAFEAAVSVISKAGATIVDDANFIGYDEYLNTSTPQAVVAADFISDIASYLSKLRANPNNLHNLEDIRRFTQQSPLEDYPSRDTGIWDLALASGINNTSPEFWQLHLQSLYYGDEGGLTGALSRHKLDAVILPTALAYDIPAIIGAPAVTVPLGSFPAGTPIEYNERGNLVEKAPGIPFGISFLGPRWSEESLIGMAYAFEQRTLVRRKLQRYIEPRSDLSILL</sequence>
<dbReference type="AlphaFoldDB" id="A0A2I1CI79"/>
<feature type="domain" description="Amidase" evidence="2">
    <location>
        <begin position="124"/>
        <end position="582"/>
    </location>
</feature>
<dbReference type="OrthoDB" id="566138at2759"/>
<dbReference type="Gene3D" id="3.90.1300.10">
    <property type="entry name" value="Amidase signature (AS) domain"/>
    <property type="match status" value="1"/>
</dbReference>
<organism evidence="3 4">
    <name type="scientific">Aspergillus novofumigatus (strain IBT 16806)</name>
    <dbReference type="NCBI Taxonomy" id="1392255"/>
    <lineage>
        <taxon>Eukaryota</taxon>
        <taxon>Fungi</taxon>
        <taxon>Dikarya</taxon>
        <taxon>Ascomycota</taxon>
        <taxon>Pezizomycotina</taxon>
        <taxon>Eurotiomycetes</taxon>
        <taxon>Eurotiomycetidae</taxon>
        <taxon>Eurotiales</taxon>
        <taxon>Aspergillaceae</taxon>
        <taxon>Aspergillus</taxon>
        <taxon>Aspergillus subgen. Fumigati</taxon>
    </lineage>
</organism>
<keyword evidence="1" id="KW-1133">Transmembrane helix</keyword>
<keyword evidence="1" id="KW-0812">Transmembrane</keyword>
<feature type="transmembrane region" description="Helical" evidence="1">
    <location>
        <begin position="42"/>
        <end position="61"/>
    </location>
</feature>
<keyword evidence="1" id="KW-0472">Membrane</keyword>